<keyword evidence="3" id="KW-1185">Reference proteome</keyword>
<gene>
    <name evidence="2" type="ORF">A4X13_0g6218</name>
</gene>
<organism evidence="2 3">
    <name type="scientific">Tilletia indica</name>
    <dbReference type="NCBI Taxonomy" id="43049"/>
    <lineage>
        <taxon>Eukaryota</taxon>
        <taxon>Fungi</taxon>
        <taxon>Dikarya</taxon>
        <taxon>Basidiomycota</taxon>
        <taxon>Ustilaginomycotina</taxon>
        <taxon>Exobasidiomycetes</taxon>
        <taxon>Tilletiales</taxon>
        <taxon>Tilletiaceae</taxon>
        <taxon>Tilletia</taxon>
    </lineage>
</organism>
<name>A0A177TVV3_9BASI</name>
<proteinExistence type="predicted"/>
<dbReference type="AlphaFoldDB" id="A0A177TVV3"/>
<reference evidence="2" key="2">
    <citation type="journal article" date="2019" name="IMA Fungus">
        <title>Genome sequencing and comparison of five Tilletia species to identify candidate genes for the detection of regulated species infecting wheat.</title>
        <authorList>
            <person name="Nguyen H.D.T."/>
            <person name="Sultana T."/>
            <person name="Kesanakurti P."/>
            <person name="Hambleton S."/>
        </authorList>
    </citation>
    <scope>NUCLEOTIDE SEQUENCE</scope>
    <source>
        <strain evidence="2">DAOMC 236416</strain>
    </source>
</reference>
<reference evidence="2" key="1">
    <citation type="submission" date="2016-04" db="EMBL/GenBank/DDBJ databases">
        <authorList>
            <person name="Nguyen H.D."/>
            <person name="Samba Siva P."/>
            <person name="Cullis J."/>
            <person name="Levesque C.A."/>
            <person name="Hambleton S."/>
        </authorList>
    </citation>
    <scope>NUCLEOTIDE SEQUENCE</scope>
    <source>
        <strain evidence="2">DAOMC 236416</strain>
    </source>
</reference>
<accession>A0A177TVV3</accession>
<protein>
    <submittedName>
        <fullName evidence="2">Uncharacterized protein</fullName>
    </submittedName>
</protein>
<dbReference type="Proteomes" id="UP000077521">
    <property type="component" value="Unassembled WGS sequence"/>
</dbReference>
<comment type="caution">
    <text evidence="2">The sequence shown here is derived from an EMBL/GenBank/DDBJ whole genome shotgun (WGS) entry which is preliminary data.</text>
</comment>
<evidence type="ECO:0000313" key="2">
    <source>
        <dbReference type="EMBL" id="KAE8244834.1"/>
    </source>
</evidence>
<sequence>MHFPFELRYYMPRMASEPSTPPCALMCLQDGKTETLMFKKYILDVHVFHDNFESSQAYMDNGHTQPHDQETNPKET</sequence>
<dbReference type="EMBL" id="LWDF02000565">
    <property type="protein sequence ID" value="KAE8244834.1"/>
    <property type="molecule type" value="Genomic_DNA"/>
</dbReference>
<evidence type="ECO:0000256" key="1">
    <source>
        <dbReference type="SAM" id="MobiDB-lite"/>
    </source>
</evidence>
<feature type="region of interest" description="Disordered" evidence="1">
    <location>
        <begin position="57"/>
        <end position="76"/>
    </location>
</feature>
<feature type="compositionally biased region" description="Basic and acidic residues" evidence="1">
    <location>
        <begin position="65"/>
        <end position="76"/>
    </location>
</feature>
<evidence type="ECO:0000313" key="3">
    <source>
        <dbReference type="Proteomes" id="UP000077521"/>
    </source>
</evidence>